<name>A0A5N6K7A0_MONLA</name>
<dbReference type="Proteomes" id="UP000326757">
    <property type="component" value="Unassembled WGS sequence"/>
</dbReference>
<evidence type="ECO:0000313" key="2">
    <source>
        <dbReference type="Proteomes" id="UP000326757"/>
    </source>
</evidence>
<proteinExistence type="predicted"/>
<keyword evidence="2" id="KW-1185">Reference proteome</keyword>
<protein>
    <submittedName>
        <fullName evidence="1">Uncharacterized protein</fullName>
    </submittedName>
</protein>
<dbReference type="AlphaFoldDB" id="A0A5N6K7A0"/>
<sequence>MNERVIQWQDFPAEGAARFCDLKALLRMKFEEKLGKQETPFTPFKKQKIFYFEMGFPITVVLLSREKVYSCYKMFTRRYSCHVMIPIPDIA</sequence>
<accession>A0A5N6K7A0</accession>
<organism evidence="1 2">
    <name type="scientific">Monilinia laxa</name>
    <name type="common">Brown rot fungus</name>
    <name type="synonym">Sclerotinia laxa</name>
    <dbReference type="NCBI Taxonomy" id="61186"/>
    <lineage>
        <taxon>Eukaryota</taxon>
        <taxon>Fungi</taxon>
        <taxon>Dikarya</taxon>
        <taxon>Ascomycota</taxon>
        <taxon>Pezizomycotina</taxon>
        <taxon>Leotiomycetes</taxon>
        <taxon>Helotiales</taxon>
        <taxon>Sclerotiniaceae</taxon>
        <taxon>Monilinia</taxon>
    </lineage>
</organism>
<reference evidence="1 2" key="1">
    <citation type="submission" date="2019-06" db="EMBL/GenBank/DDBJ databases">
        <title>Genome Sequence of the Brown Rot Fungal Pathogen Monilinia laxa.</title>
        <authorList>
            <person name="De Miccolis Angelini R.M."/>
            <person name="Landi L."/>
            <person name="Abate D."/>
            <person name="Pollastro S."/>
            <person name="Romanazzi G."/>
            <person name="Faretra F."/>
        </authorList>
    </citation>
    <scope>NUCLEOTIDE SEQUENCE [LARGE SCALE GENOMIC DNA]</scope>
    <source>
        <strain evidence="1 2">Mlax316</strain>
    </source>
</reference>
<gene>
    <name evidence="1" type="ORF">EYC80_001941</name>
</gene>
<dbReference type="EMBL" id="VIGI01000007">
    <property type="protein sequence ID" value="KAB8298197.1"/>
    <property type="molecule type" value="Genomic_DNA"/>
</dbReference>
<comment type="caution">
    <text evidence="1">The sequence shown here is derived from an EMBL/GenBank/DDBJ whole genome shotgun (WGS) entry which is preliminary data.</text>
</comment>
<evidence type="ECO:0000313" key="1">
    <source>
        <dbReference type="EMBL" id="KAB8298197.1"/>
    </source>
</evidence>